<reference evidence="2" key="1">
    <citation type="submission" date="2015-11" db="EMBL/GenBank/DDBJ databases">
        <authorList>
            <person name="Varghese N."/>
        </authorList>
    </citation>
    <scope>NUCLEOTIDE SEQUENCE [LARGE SCALE GENOMIC DNA]</scope>
    <source>
        <strain evidence="2">DSM 45899</strain>
    </source>
</reference>
<gene>
    <name evidence="1" type="ORF">Ga0074812_12733</name>
</gene>
<dbReference type="Gene3D" id="3.30.530.20">
    <property type="match status" value="1"/>
</dbReference>
<dbReference type="AlphaFoldDB" id="A0A0S4QWW2"/>
<keyword evidence="2" id="KW-1185">Reference proteome</keyword>
<dbReference type="Proteomes" id="UP000198802">
    <property type="component" value="Unassembled WGS sequence"/>
</dbReference>
<dbReference type="SUPFAM" id="SSF55961">
    <property type="entry name" value="Bet v1-like"/>
    <property type="match status" value="1"/>
</dbReference>
<sequence>MWTTEYSAVADAAPEAVWAALRDLHSGVKLSDRSDTFELHGPFVVGTELSVTPAGQDTFRSKIVELDEPKVYADQTQFGELTLLFRHVLIPLEPGRTKVTHHLEISGPGSDDVGPELGPQISEDFPEAMADLFTAASSGSVPQGTPTP</sequence>
<evidence type="ECO:0000313" key="1">
    <source>
        <dbReference type="EMBL" id="CUU59356.1"/>
    </source>
</evidence>
<dbReference type="Pfam" id="PF10604">
    <property type="entry name" value="Polyketide_cyc2"/>
    <property type="match status" value="1"/>
</dbReference>
<dbReference type="EMBL" id="FAOZ01000027">
    <property type="protein sequence ID" value="CUU59356.1"/>
    <property type="molecule type" value="Genomic_DNA"/>
</dbReference>
<dbReference type="InterPro" id="IPR023393">
    <property type="entry name" value="START-like_dom_sf"/>
</dbReference>
<accession>A0A0S4QWW2</accession>
<name>A0A0S4QWW2_9ACTN</name>
<protein>
    <submittedName>
        <fullName evidence="1">Polyketide cyclase / dehydrase and lipid transport</fullName>
    </submittedName>
</protein>
<dbReference type="InterPro" id="IPR019587">
    <property type="entry name" value="Polyketide_cyclase/dehydratase"/>
</dbReference>
<organism evidence="1 2">
    <name type="scientific">Parafrankia irregularis</name>
    <dbReference type="NCBI Taxonomy" id="795642"/>
    <lineage>
        <taxon>Bacteria</taxon>
        <taxon>Bacillati</taxon>
        <taxon>Actinomycetota</taxon>
        <taxon>Actinomycetes</taxon>
        <taxon>Frankiales</taxon>
        <taxon>Frankiaceae</taxon>
        <taxon>Parafrankia</taxon>
    </lineage>
</organism>
<proteinExistence type="predicted"/>
<evidence type="ECO:0000313" key="2">
    <source>
        <dbReference type="Proteomes" id="UP000198802"/>
    </source>
</evidence>
<dbReference type="RefSeq" id="WP_091283401.1">
    <property type="nucleotide sequence ID" value="NZ_FAOZ01000027.1"/>
</dbReference>